<reference evidence="4 5" key="1">
    <citation type="submission" date="2020-04" db="EMBL/GenBank/DDBJ databases">
        <title>Perkinsus olseni comparative genomics.</title>
        <authorList>
            <person name="Bogema D.R."/>
        </authorList>
    </citation>
    <scope>NUCLEOTIDE SEQUENCE [LARGE SCALE GENOMIC DNA]</scope>
    <source>
        <strain evidence="4">ATCC PRA-205</strain>
    </source>
</reference>
<dbReference type="EMBL" id="JABANM010004893">
    <property type="protein sequence ID" value="KAF4748519.1"/>
    <property type="molecule type" value="Genomic_DNA"/>
</dbReference>
<protein>
    <submittedName>
        <fullName evidence="4">Uncharacterized protein</fullName>
    </submittedName>
</protein>
<dbReference type="GO" id="GO:0070062">
    <property type="term" value="C:extracellular exosome"/>
    <property type="evidence" value="ECO:0007669"/>
    <property type="project" value="TreeGrafter"/>
</dbReference>
<dbReference type="PANTHER" id="PTHR44314">
    <property type="entry name" value="CILIA- AND FLAGELLA-ASSOCIATED PROTEIN 70"/>
    <property type="match status" value="1"/>
</dbReference>
<evidence type="ECO:0000313" key="4">
    <source>
        <dbReference type="EMBL" id="KAF4748519.1"/>
    </source>
</evidence>
<dbReference type="InterPro" id="IPR019734">
    <property type="entry name" value="TPR_rpt"/>
</dbReference>
<sequence>NYQLAADIIKQRILRDGQPGVGHDRNQTAWLYLGECCFKLSRKGKALSAFETATKTFTTPPKDPIVYLRMGALYSEMGDLTKASETFKRSLHLQQSSLAWVGLSLVERKRCNPSLNLLTAANSLDPYRSAIWADLCAESLRSGDATGAAKAMRAFMRTS</sequence>
<dbReference type="GO" id="GO:0060271">
    <property type="term" value="P:cilium assembly"/>
    <property type="evidence" value="ECO:0007669"/>
    <property type="project" value="TreeGrafter"/>
</dbReference>
<dbReference type="PROSITE" id="PS50005">
    <property type="entry name" value="TPR"/>
    <property type="match status" value="1"/>
</dbReference>
<keyword evidence="1" id="KW-0677">Repeat</keyword>
<dbReference type="Proteomes" id="UP000574390">
    <property type="component" value="Unassembled WGS sequence"/>
</dbReference>
<gene>
    <name evidence="4" type="ORF">FOZ62_017270</name>
</gene>
<dbReference type="InterPro" id="IPR011990">
    <property type="entry name" value="TPR-like_helical_dom_sf"/>
</dbReference>
<evidence type="ECO:0000256" key="2">
    <source>
        <dbReference type="ARBA" id="ARBA00022803"/>
    </source>
</evidence>
<proteinExistence type="predicted"/>
<feature type="non-terminal residue" evidence="4">
    <location>
        <position position="159"/>
    </location>
</feature>
<dbReference type="SUPFAM" id="SSF48452">
    <property type="entry name" value="TPR-like"/>
    <property type="match status" value="1"/>
</dbReference>
<dbReference type="GO" id="GO:0031514">
    <property type="term" value="C:motile cilium"/>
    <property type="evidence" value="ECO:0007669"/>
    <property type="project" value="TreeGrafter"/>
</dbReference>
<accession>A0A7J6TT17</accession>
<dbReference type="Pfam" id="PF13181">
    <property type="entry name" value="TPR_8"/>
    <property type="match status" value="1"/>
</dbReference>
<feature type="repeat" description="TPR" evidence="3">
    <location>
        <begin position="64"/>
        <end position="97"/>
    </location>
</feature>
<dbReference type="Gene3D" id="1.25.40.10">
    <property type="entry name" value="Tetratricopeptide repeat domain"/>
    <property type="match status" value="1"/>
</dbReference>
<name>A0A7J6TT17_PEROL</name>
<dbReference type="AlphaFoldDB" id="A0A7J6TT17"/>
<comment type="caution">
    <text evidence="4">The sequence shown here is derived from an EMBL/GenBank/DDBJ whole genome shotgun (WGS) entry which is preliminary data.</text>
</comment>
<dbReference type="GO" id="GO:0003341">
    <property type="term" value="P:cilium movement"/>
    <property type="evidence" value="ECO:0007669"/>
    <property type="project" value="TreeGrafter"/>
</dbReference>
<evidence type="ECO:0000313" key="5">
    <source>
        <dbReference type="Proteomes" id="UP000574390"/>
    </source>
</evidence>
<dbReference type="SMART" id="SM00028">
    <property type="entry name" value="TPR"/>
    <property type="match status" value="2"/>
</dbReference>
<dbReference type="InterPro" id="IPR052628">
    <property type="entry name" value="CFAP70"/>
</dbReference>
<keyword evidence="2 3" id="KW-0802">TPR repeat</keyword>
<dbReference type="PANTHER" id="PTHR44314:SF1">
    <property type="entry name" value="CILIA- AND FLAGELLA-ASSOCIATED PROTEIN 70"/>
    <property type="match status" value="1"/>
</dbReference>
<organism evidence="4 5">
    <name type="scientific">Perkinsus olseni</name>
    <name type="common">Perkinsus atlanticus</name>
    <dbReference type="NCBI Taxonomy" id="32597"/>
    <lineage>
        <taxon>Eukaryota</taxon>
        <taxon>Sar</taxon>
        <taxon>Alveolata</taxon>
        <taxon>Perkinsozoa</taxon>
        <taxon>Perkinsea</taxon>
        <taxon>Perkinsida</taxon>
        <taxon>Perkinsidae</taxon>
        <taxon>Perkinsus</taxon>
    </lineage>
</organism>
<feature type="non-terminal residue" evidence="4">
    <location>
        <position position="1"/>
    </location>
</feature>
<evidence type="ECO:0000256" key="1">
    <source>
        <dbReference type="ARBA" id="ARBA00022737"/>
    </source>
</evidence>
<evidence type="ECO:0000256" key="3">
    <source>
        <dbReference type="PROSITE-ProRule" id="PRU00339"/>
    </source>
</evidence>